<evidence type="ECO:0000313" key="2">
    <source>
        <dbReference type="Proteomes" id="UP000585258"/>
    </source>
</evidence>
<proteinExistence type="predicted"/>
<accession>A0A7X0SFZ7</accession>
<gene>
    <name evidence="1" type="ORF">H7E68_19265</name>
</gene>
<comment type="caution">
    <text evidence="1">The sequence shown here is derived from an EMBL/GenBank/DDBJ whole genome shotgun (WGS) entry which is preliminary data.</text>
</comment>
<dbReference type="AlphaFoldDB" id="A0A7X0SFZ7"/>
<sequence length="103" mass="11739">MKSSNILLQQGIRNTKLDDIKTLIKNGEVNGKNIISEIDENTQIVFRNDTGINAHPVKPKGYIDPVDHYNVEIQTKTPAGKWKSKWSYHIVFDDKGNIINTFD</sequence>
<organism evidence="1 2">
    <name type="scientific">Clostridium gasigenes</name>
    <dbReference type="NCBI Taxonomy" id="94869"/>
    <lineage>
        <taxon>Bacteria</taxon>
        <taxon>Bacillati</taxon>
        <taxon>Bacillota</taxon>
        <taxon>Clostridia</taxon>
        <taxon>Eubacteriales</taxon>
        <taxon>Clostridiaceae</taxon>
        <taxon>Clostridium</taxon>
    </lineage>
</organism>
<evidence type="ECO:0000313" key="1">
    <source>
        <dbReference type="EMBL" id="MBB6716824.1"/>
    </source>
</evidence>
<protein>
    <submittedName>
        <fullName evidence="1">Uncharacterized protein</fullName>
    </submittedName>
</protein>
<dbReference type="Proteomes" id="UP000585258">
    <property type="component" value="Unassembled WGS sequence"/>
</dbReference>
<dbReference type="EMBL" id="JACKWY010000023">
    <property type="protein sequence ID" value="MBB6716824.1"/>
    <property type="molecule type" value="Genomic_DNA"/>
</dbReference>
<name>A0A7X0SFZ7_9CLOT</name>
<dbReference type="RefSeq" id="WP_185165759.1">
    <property type="nucleotide sequence ID" value="NZ_JACKWY010000023.1"/>
</dbReference>
<reference evidence="1 2" key="1">
    <citation type="submission" date="2020-08" db="EMBL/GenBank/DDBJ databases">
        <title>Clostridia isolated from Swiss meat.</title>
        <authorList>
            <person name="Wambui J."/>
            <person name="Stevens M.J.A."/>
            <person name="Stephan R."/>
        </authorList>
    </citation>
    <scope>NUCLEOTIDE SEQUENCE [LARGE SCALE GENOMIC DNA]</scope>
    <source>
        <strain evidence="1 2">CM001</strain>
    </source>
</reference>